<name>A0AAW2ZEF8_9EUKA</name>
<sequence length="154" mass="17532">MSLIIAAVSPIKVDPRCFITLGIPAVFEVEYSMEKVTRSIPLTDWTKIGKCTFQTFCKLTIFHDAYCDAYPDYDTVQSLQLQSLTLYNPTKIEDLCSLGSSTSKKPTVLTHRSRPTLAVLEQMVNFALNCSHQERHLAYCHPTRTRWALLEKTQ</sequence>
<protein>
    <submittedName>
        <fullName evidence="1">Uncharacterized protein</fullName>
    </submittedName>
</protein>
<organism evidence="1 2">
    <name type="scientific">Acrasis kona</name>
    <dbReference type="NCBI Taxonomy" id="1008807"/>
    <lineage>
        <taxon>Eukaryota</taxon>
        <taxon>Discoba</taxon>
        <taxon>Heterolobosea</taxon>
        <taxon>Tetramitia</taxon>
        <taxon>Eutetramitia</taxon>
        <taxon>Acrasidae</taxon>
        <taxon>Acrasis</taxon>
    </lineage>
</organism>
<gene>
    <name evidence="1" type="ORF">AKO1_000783</name>
</gene>
<keyword evidence="2" id="KW-1185">Reference proteome</keyword>
<proteinExistence type="predicted"/>
<evidence type="ECO:0000313" key="1">
    <source>
        <dbReference type="EMBL" id="KAL0487373.1"/>
    </source>
</evidence>
<comment type="caution">
    <text evidence="1">The sequence shown here is derived from an EMBL/GenBank/DDBJ whole genome shotgun (WGS) entry which is preliminary data.</text>
</comment>
<accession>A0AAW2ZEF8</accession>
<evidence type="ECO:0000313" key="2">
    <source>
        <dbReference type="Proteomes" id="UP001431209"/>
    </source>
</evidence>
<dbReference type="EMBL" id="JAOPGA020001336">
    <property type="protein sequence ID" value="KAL0487373.1"/>
    <property type="molecule type" value="Genomic_DNA"/>
</dbReference>
<dbReference type="Proteomes" id="UP001431209">
    <property type="component" value="Unassembled WGS sequence"/>
</dbReference>
<dbReference type="AlphaFoldDB" id="A0AAW2ZEF8"/>
<reference evidence="1 2" key="1">
    <citation type="submission" date="2024-03" db="EMBL/GenBank/DDBJ databases">
        <title>The Acrasis kona genome and developmental transcriptomes reveal deep origins of eukaryotic multicellular pathways.</title>
        <authorList>
            <person name="Sheikh S."/>
            <person name="Fu C.-J."/>
            <person name="Brown M.W."/>
            <person name="Baldauf S.L."/>
        </authorList>
    </citation>
    <scope>NUCLEOTIDE SEQUENCE [LARGE SCALE GENOMIC DNA]</scope>
    <source>
        <strain evidence="1 2">ATCC MYA-3509</strain>
    </source>
</reference>